<dbReference type="AlphaFoldDB" id="A0AA41YQW8"/>
<dbReference type="Proteomes" id="UP001165679">
    <property type="component" value="Unassembled WGS sequence"/>
</dbReference>
<dbReference type="Gene3D" id="2.50.20.10">
    <property type="entry name" value="Lipoprotein localisation LolA/LolB/LppX"/>
    <property type="match status" value="1"/>
</dbReference>
<name>A0AA41YQW8_9PROT</name>
<keyword evidence="1 3" id="KW-0732">Signal</keyword>
<keyword evidence="5" id="KW-1185">Reference proteome</keyword>
<accession>A0AA41YQW8</accession>
<dbReference type="EMBL" id="JAPDNT010000022">
    <property type="protein sequence ID" value="MCW3476638.1"/>
    <property type="molecule type" value="Genomic_DNA"/>
</dbReference>
<sequence length="279" mass="29349">MTRPGVTRLVVALAMGAVPLAKAPAQPPPPAAQAPLAGQPPALQPEAVAILKAAGETLAEAASMSFTALNTYERPAVNGQPLYYTTLNQVTLRRPDKLRVITPGDGTADEFYYDGKTMVAFVPEVNLAAVAEAPPSIDELVDAAWEKAAIYFPFSDVIMSDPYADMAKTMTSAFVVGQSKVVGGTVTDMVAVASPTVQAEIWIGKDDHLPRMVRVVYPNEPGHARYQTDFSDWRLGDAVSDDAFASEPARHAMPVPFAPPGPGTAPGASQAAPAAPKQP</sequence>
<evidence type="ECO:0000313" key="5">
    <source>
        <dbReference type="Proteomes" id="UP001165679"/>
    </source>
</evidence>
<organism evidence="4 5">
    <name type="scientific">Limobrevibacterium gyesilva</name>
    <dbReference type="NCBI Taxonomy" id="2991712"/>
    <lineage>
        <taxon>Bacteria</taxon>
        <taxon>Pseudomonadati</taxon>
        <taxon>Pseudomonadota</taxon>
        <taxon>Alphaproteobacteria</taxon>
        <taxon>Acetobacterales</taxon>
        <taxon>Acetobacteraceae</taxon>
        <taxon>Limobrevibacterium</taxon>
    </lineage>
</organism>
<feature type="chain" id="PRO_5041364871" evidence="3">
    <location>
        <begin position="24"/>
        <end position="279"/>
    </location>
</feature>
<dbReference type="RefSeq" id="WP_264715453.1">
    <property type="nucleotide sequence ID" value="NZ_JAPDNT010000022.1"/>
</dbReference>
<dbReference type="Pfam" id="PF09865">
    <property type="entry name" value="DUF2092"/>
    <property type="match status" value="1"/>
</dbReference>
<reference evidence="4" key="1">
    <citation type="submission" date="2022-09" db="EMBL/GenBank/DDBJ databases">
        <title>Rhodovastum sp. nov. RN2-1 isolated from soil in Seongnam, South Korea.</title>
        <authorList>
            <person name="Le N.T."/>
        </authorList>
    </citation>
    <scope>NUCLEOTIDE SEQUENCE</scope>
    <source>
        <strain evidence="4">RN2-1</strain>
    </source>
</reference>
<feature type="compositionally biased region" description="Low complexity" evidence="2">
    <location>
        <begin position="265"/>
        <end position="279"/>
    </location>
</feature>
<dbReference type="SUPFAM" id="SSF89392">
    <property type="entry name" value="Prokaryotic lipoproteins and lipoprotein localization factors"/>
    <property type="match status" value="1"/>
</dbReference>
<dbReference type="InterPro" id="IPR029046">
    <property type="entry name" value="LolA/LolB/LppX"/>
</dbReference>
<evidence type="ECO:0000256" key="2">
    <source>
        <dbReference type="SAM" id="MobiDB-lite"/>
    </source>
</evidence>
<gene>
    <name evidence="4" type="ORF">OL599_18910</name>
</gene>
<comment type="caution">
    <text evidence="4">The sequence shown here is derived from an EMBL/GenBank/DDBJ whole genome shotgun (WGS) entry which is preliminary data.</text>
</comment>
<protein>
    <submittedName>
        <fullName evidence="4">DUF2092 domain-containing protein</fullName>
    </submittedName>
</protein>
<feature type="region of interest" description="Disordered" evidence="2">
    <location>
        <begin position="249"/>
        <end position="279"/>
    </location>
</feature>
<evidence type="ECO:0000256" key="1">
    <source>
        <dbReference type="ARBA" id="ARBA00022729"/>
    </source>
</evidence>
<evidence type="ECO:0000256" key="3">
    <source>
        <dbReference type="SAM" id="SignalP"/>
    </source>
</evidence>
<proteinExistence type="predicted"/>
<feature type="signal peptide" evidence="3">
    <location>
        <begin position="1"/>
        <end position="23"/>
    </location>
</feature>
<evidence type="ECO:0000313" key="4">
    <source>
        <dbReference type="EMBL" id="MCW3476638.1"/>
    </source>
</evidence>
<dbReference type="InterPro" id="IPR019207">
    <property type="entry name" value="DUF2092"/>
</dbReference>
<reference evidence="4" key="2">
    <citation type="submission" date="2022-10" db="EMBL/GenBank/DDBJ databases">
        <authorList>
            <person name="Trinh H.N."/>
        </authorList>
    </citation>
    <scope>NUCLEOTIDE SEQUENCE</scope>
    <source>
        <strain evidence="4">RN2-1</strain>
    </source>
</reference>